<protein>
    <submittedName>
        <fullName evidence="2">6876_t:CDS:1</fullName>
    </submittedName>
</protein>
<proteinExistence type="predicted"/>
<dbReference type="AlphaFoldDB" id="A0A9N9J1A4"/>
<keyword evidence="3" id="KW-1185">Reference proteome</keyword>
<gene>
    <name evidence="2" type="ORF">DERYTH_LOCUS17244</name>
</gene>
<reference evidence="2" key="1">
    <citation type="submission" date="2021-06" db="EMBL/GenBank/DDBJ databases">
        <authorList>
            <person name="Kallberg Y."/>
            <person name="Tangrot J."/>
            <person name="Rosling A."/>
        </authorList>
    </citation>
    <scope>NUCLEOTIDE SEQUENCE</scope>
    <source>
        <strain evidence="2">MA453B</strain>
    </source>
</reference>
<feature type="non-terminal residue" evidence="2">
    <location>
        <position position="179"/>
    </location>
</feature>
<evidence type="ECO:0000256" key="1">
    <source>
        <dbReference type="SAM" id="MobiDB-lite"/>
    </source>
</evidence>
<dbReference type="Proteomes" id="UP000789405">
    <property type="component" value="Unassembled WGS sequence"/>
</dbReference>
<sequence length="179" mass="19865">MKINPQSTSQNPIFTDIGVVYGVAGTINGGIISSRSVNQQKRKKNLSISKKNKEPVTVTLKKVKTDVKDDNPFINNNSSSSSTVQDSSISAFKSQNLDEIPLGPEESETELIAIDQDEEVKKLTQDESNIRNKLLTILFAQKEKDKKFGKNCMTSARHEPDPLPYRPGMDPARVYWAGP</sequence>
<organism evidence="2 3">
    <name type="scientific">Dentiscutata erythropus</name>
    <dbReference type="NCBI Taxonomy" id="1348616"/>
    <lineage>
        <taxon>Eukaryota</taxon>
        <taxon>Fungi</taxon>
        <taxon>Fungi incertae sedis</taxon>
        <taxon>Mucoromycota</taxon>
        <taxon>Glomeromycotina</taxon>
        <taxon>Glomeromycetes</taxon>
        <taxon>Diversisporales</taxon>
        <taxon>Gigasporaceae</taxon>
        <taxon>Dentiscutata</taxon>
    </lineage>
</organism>
<dbReference type="EMBL" id="CAJVPY010016037">
    <property type="protein sequence ID" value="CAG8755009.1"/>
    <property type="molecule type" value="Genomic_DNA"/>
</dbReference>
<evidence type="ECO:0000313" key="2">
    <source>
        <dbReference type="EMBL" id="CAG8755009.1"/>
    </source>
</evidence>
<comment type="caution">
    <text evidence="2">The sequence shown here is derived from an EMBL/GenBank/DDBJ whole genome shotgun (WGS) entry which is preliminary data.</text>
</comment>
<feature type="region of interest" description="Disordered" evidence="1">
    <location>
        <begin position="148"/>
        <end position="169"/>
    </location>
</feature>
<name>A0A9N9J1A4_9GLOM</name>
<dbReference type="OrthoDB" id="10610382at2759"/>
<accession>A0A9N9J1A4</accession>
<evidence type="ECO:0000313" key="3">
    <source>
        <dbReference type="Proteomes" id="UP000789405"/>
    </source>
</evidence>